<dbReference type="InterPro" id="IPR058245">
    <property type="entry name" value="NreC/VraR/RcsB-like_REC"/>
</dbReference>
<dbReference type="PANTHER" id="PTHR43214">
    <property type="entry name" value="TWO-COMPONENT RESPONSE REGULATOR"/>
    <property type="match status" value="1"/>
</dbReference>
<feature type="modified residue" description="4-aspartylphosphate" evidence="5">
    <location>
        <position position="57"/>
    </location>
</feature>
<dbReference type="eggNOG" id="COG2197">
    <property type="taxonomic scope" value="Bacteria"/>
</dbReference>
<evidence type="ECO:0000259" key="7">
    <source>
        <dbReference type="PROSITE" id="PS50110"/>
    </source>
</evidence>
<dbReference type="GO" id="GO:0006355">
    <property type="term" value="P:regulation of DNA-templated transcription"/>
    <property type="evidence" value="ECO:0007669"/>
    <property type="project" value="InterPro"/>
</dbReference>
<dbReference type="InterPro" id="IPR001789">
    <property type="entry name" value="Sig_transdc_resp-reg_receiver"/>
</dbReference>
<dbReference type="PROSITE" id="PS50043">
    <property type="entry name" value="HTH_LUXR_2"/>
    <property type="match status" value="1"/>
</dbReference>
<dbReference type="Gene3D" id="3.40.50.2300">
    <property type="match status" value="1"/>
</dbReference>
<keyword evidence="3" id="KW-0238">DNA-binding</keyword>
<dbReference type="Pfam" id="PF00196">
    <property type="entry name" value="GerE"/>
    <property type="match status" value="1"/>
</dbReference>
<dbReference type="SMART" id="SM00421">
    <property type="entry name" value="HTH_LUXR"/>
    <property type="match status" value="1"/>
</dbReference>
<dbReference type="PRINTS" id="PR00038">
    <property type="entry name" value="HTHLUXR"/>
</dbReference>
<organism evidence="8 9">
    <name type="scientific">Stackebrandtia nassauensis (strain DSM 44728 / CIP 108903 / NRRL B-16338 / NBRC 102104 / LLR-40K-21)</name>
    <dbReference type="NCBI Taxonomy" id="446470"/>
    <lineage>
        <taxon>Bacteria</taxon>
        <taxon>Bacillati</taxon>
        <taxon>Actinomycetota</taxon>
        <taxon>Actinomycetes</taxon>
        <taxon>Glycomycetales</taxon>
        <taxon>Glycomycetaceae</taxon>
        <taxon>Stackebrandtia</taxon>
    </lineage>
</organism>
<dbReference type="Pfam" id="PF00072">
    <property type="entry name" value="Response_reg"/>
    <property type="match status" value="1"/>
</dbReference>
<evidence type="ECO:0000256" key="4">
    <source>
        <dbReference type="ARBA" id="ARBA00023163"/>
    </source>
</evidence>
<dbReference type="InterPro" id="IPR000792">
    <property type="entry name" value="Tscrpt_reg_LuxR_C"/>
</dbReference>
<protein>
    <submittedName>
        <fullName evidence="8">Two component transcriptional regulator, LuxR family</fullName>
    </submittedName>
</protein>
<evidence type="ECO:0000256" key="2">
    <source>
        <dbReference type="ARBA" id="ARBA00023015"/>
    </source>
</evidence>
<dbReference type="CDD" id="cd17535">
    <property type="entry name" value="REC_NarL-like"/>
    <property type="match status" value="1"/>
</dbReference>
<dbReference type="PROSITE" id="PS50110">
    <property type="entry name" value="RESPONSE_REGULATORY"/>
    <property type="match status" value="1"/>
</dbReference>
<evidence type="ECO:0000256" key="5">
    <source>
        <dbReference type="PROSITE-ProRule" id="PRU00169"/>
    </source>
</evidence>
<dbReference type="PANTHER" id="PTHR43214:SF24">
    <property type="entry name" value="TRANSCRIPTIONAL REGULATORY PROTEIN NARL-RELATED"/>
    <property type="match status" value="1"/>
</dbReference>
<gene>
    <name evidence="8" type="ordered locus">Snas_5068</name>
</gene>
<dbReference type="InterPro" id="IPR039420">
    <property type="entry name" value="WalR-like"/>
</dbReference>
<dbReference type="InterPro" id="IPR011006">
    <property type="entry name" value="CheY-like_superfamily"/>
</dbReference>
<dbReference type="GO" id="GO:0000160">
    <property type="term" value="P:phosphorelay signal transduction system"/>
    <property type="evidence" value="ECO:0007669"/>
    <property type="project" value="InterPro"/>
</dbReference>
<evidence type="ECO:0000313" key="8">
    <source>
        <dbReference type="EMBL" id="ADD44704.1"/>
    </source>
</evidence>
<proteinExistence type="predicted"/>
<dbReference type="HOGENOM" id="CLU_000445_90_10_11"/>
<sequence length="220" mass="23239">MTSPVKVLLVDDDALVRTGLRLMFGGASGIEIVGEIGDGRDVLDTVARLRPDVVLMDIRMPHVDGIAATRALSARDTETPRVIVLTTFDADGTVVEALRAGAAGFLLKHSKPEQIVAAVHAAAAGEPVLSAEVTRTLIARVAGDGADRNRRGRARERLAVLSDKERDVARAVAKGLSNSEIGQSLYLSSGTVKAYVSSALSKLDLTNRIQLALLAHDAEL</sequence>
<dbReference type="SUPFAM" id="SSF52172">
    <property type="entry name" value="CheY-like"/>
    <property type="match status" value="1"/>
</dbReference>
<dbReference type="AlphaFoldDB" id="D3QAQ8"/>
<feature type="domain" description="Response regulatory" evidence="7">
    <location>
        <begin position="6"/>
        <end position="123"/>
    </location>
</feature>
<feature type="domain" description="HTH luxR-type" evidence="6">
    <location>
        <begin position="154"/>
        <end position="219"/>
    </location>
</feature>
<evidence type="ECO:0000313" key="9">
    <source>
        <dbReference type="Proteomes" id="UP000000844"/>
    </source>
</evidence>
<dbReference type="Proteomes" id="UP000000844">
    <property type="component" value="Chromosome"/>
</dbReference>
<dbReference type="KEGG" id="sna:Snas_5068"/>
<dbReference type="SMART" id="SM00448">
    <property type="entry name" value="REC"/>
    <property type="match status" value="1"/>
</dbReference>
<dbReference type="STRING" id="446470.Snas_5068"/>
<keyword evidence="2" id="KW-0805">Transcription regulation</keyword>
<dbReference type="SUPFAM" id="SSF46894">
    <property type="entry name" value="C-terminal effector domain of the bipartite response regulators"/>
    <property type="match status" value="1"/>
</dbReference>
<dbReference type="GO" id="GO:0003677">
    <property type="term" value="F:DNA binding"/>
    <property type="evidence" value="ECO:0007669"/>
    <property type="project" value="UniProtKB-KW"/>
</dbReference>
<name>D3QAQ8_STANL</name>
<reference evidence="8 9" key="1">
    <citation type="journal article" date="2009" name="Stand. Genomic Sci.">
        <title>Complete genome sequence of Stackebrandtia nassauensis type strain (LLR-40K-21).</title>
        <authorList>
            <person name="Munk C."/>
            <person name="Lapidus A."/>
            <person name="Copeland A."/>
            <person name="Jando M."/>
            <person name="Mayilraj S."/>
            <person name="Glavina Del Rio T."/>
            <person name="Nolan M."/>
            <person name="Chen F."/>
            <person name="Lucas S."/>
            <person name="Tice H."/>
            <person name="Cheng J.F."/>
            <person name="Han C."/>
            <person name="Detter J.C."/>
            <person name="Bruce D."/>
            <person name="Goodwin L."/>
            <person name="Chain P."/>
            <person name="Pitluck S."/>
            <person name="Goker M."/>
            <person name="Ovchinikova G."/>
            <person name="Pati A."/>
            <person name="Ivanova N."/>
            <person name="Mavromatis K."/>
            <person name="Chen A."/>
            <person name="Palaniappan K."/>
            <person name="Land M."/>
            <person name="Hauser L."/>
            <person name="Chang Y.J."/>
            <person name="Jeffries C.D."/>
            <person name="Bristow J."/>
            <person name="Eisen J.A."/>
            <person name="Markowitz V."/>
            <person name="Hugenholtz P."/>
            <person name="Kyrpides N.C."/>
            <person name="Klenk H.P."/>
        </authorList>
    </citation>
    <scope>NUCLEOTIDE SEQUENCE [LARGE SCALE GENOMIC DNA]</scope>
    <source>
        <strain evidence="9">DSM 44728 / CIP 108903 / NRRL B-16338 / NBRC 102104 / LLR-40K-21</strain>
    </source>
</reference>
<dbReference type="PROSITE" id="PS00622">
    <property type="entry name" value="HTH_LUXR_1"/>
    <property type="match status" value="1"/>
</dbReference>
<dbReference type="InterPro" id="IPR016032">
    <property type="entry name" value="Sig_transdc_resp-reg_C-effctor"/>
</dbReference>
<dbReference type="EMBL" id="CP001778">
    <property type="protein sequence ID" value="ADD44704.1"/>
    <property type="molecule type" value="Genomic_DNA"/>
</dbReference>
<keyword evidence="9" id="KW-1185">Reference proteome</keyword>
<evidence type="ECO:0000259" key="6">
    <source>
        <dbReference type="PROSITE" id="PS50043"/>
    </source>
</evidence>
<keyword evidence="4" id="KW-0804">Transcription</keyword>
<keyword evidence="1 5" id="KW-0597">Phosphoprotein</keyword>
<evidence type="ECO:0000256" key="3">
    <source>
        <dbReference type="ARBA" id="ARBA00023125"/>
    </source>
</evidence>
<dbReference type="CDD" id="cd06170">
    <property type="entry name" value="LuxR_C_like"/>
    <property type="match status" value="1"/>
</dbReference>
<accession>D3QAQ8</accession>
<evidence type="ECO:0000256" key="1">
    <source>
        <dbReference type="ARBA" id="ARBA00022553"/>
    </source>
</evidence>